<dbReference type="SUPFAM" id="SSF56112">
    <property type="entry name" value="Protein kinase-like (PK-like)"/>
    <property type="match status" value="1"/>
</dbReference>
<dbReference type="EMBL" id="DF836762">
    <property type="protein sequence ID" value="GAN11108.1"/>
    <property type="molecule type" value="Genomic_DNA"/>
</dbReference>
<dbReference type="SMART" id="SM00220">
    <property type="entry name" value="S_TKc"/>
    <property type="match status" value="1"/>
</dbReference>
<evidence type="ECO:0000256" key="3">
    <source>
        <dbReference type="ARBA" id="ARBA00022840"/>
    </source>
</evidence>
<dbReference type="PROSITE" id="PS00109">
    <property type="entry name" value="PROTEIN_KINASE_TYR"/>
    <property type="match status" value="1"/>
</dbReference>
<dbReference type="Gene3D" id="1.10.510.10">
    <property type="entry name" value="Transferase(Phosphotransferase) domain 1"/>
    <property type="match status" value="1"/>
</dbReference>
<dbReference type="OrthoDB" id="413582at2759"/>
<evidence type="ECO:0000313" key="5">
    <source>
        <dbReference type="EMBL" id="GAN11108.1"/>
    </source>
</evidence>
<accession>A0A0C9N8U3</accession>
<protein>
    <submittedName>
        <fullName evidence="5">Cell division protein kinase 7</fullName>
    </submittedName>
</protein>
<dbReference type="GO" id="GO:0005524">
    <property type="term" value="F:ATP binding"/>
    <property type="evidence" value="ECO:0007669"/>
    <property type="project" value="UniProtKB-KW"/>
</dbReference>
<dbReference type="Proteomes" id="UP000053815">
    <property type="component" value="Unassembled WGS sequence"/>
</dbReference>
<dbReference type="STRING" id="91626.A0A0C9N8U3"/>
<sequence>MLGTFASVEKRVIGQGTCVAYKTYSKAHGQLVFRHYRRELWALKELAVVTKEDSVQSHIVQFMDHQESASSYHLIFPFYSETLAMNMNNHSKNPQLAHCFLEQISQGLYYMHQRDIIHCDLSPSNILIDSRTGCMFICDFGCAHSNASLDQDGEFIADEEIGTRYYKAPEHLFGSRVYTPATDVWSLGAIFSEILIGYPLFNGESDIEQIGRFVFRLGKPSLQVQTEELANCPDANKLIFFDDNDSDMEDYYSDDESESEFANSRLPLAAILEQENVPQLDRDIITNTLTWSIKERWALPRINTLLHS</sequence>
<dbReference type="InterPro" id="IPR011009">
    <property type="entry name" value="Kinase-like_dom_sf"/>
</dbReference>
<keyword evidence="1" id="KW-0723">Serine/threonine-protein kinase</keyword>
<organism evidence="5">
    <name type="scientific">Mucor ambiguus</name>
    <dbReference type="NCBI Taxonomy" id="91626"/>
    <lineage>
        <taxon>Eukaryota</taxon>
        <taxon>Fungi</taxon>
        <taxon>Fungi incertae sedis</taxon>
        <taxon>Mucoromycota</taxon>
        <taxon>Mucoromycotina</taxon>
        <taxon>Mucoromycetes</taxon>
        <taxon>Mucorales</taxon>
        <taxon>Mucorineae</taxon>
        <taxon>Mucoraceae</taxon>
        <taxon>Mucor</taxon>
    </lineage>
</organism>
<dbReference type="PROSITE" id="PS50011">
    <property type="entry name" value="PROTEIN_KINASE_DOM"/>
    <property type="match status" value="1"/>
</dbReference>
<keyword evidence="5" id="KW-0132">Cell division</keyword>
<dbReference type="Gene3D" id="3.30.200.20">
    <property type="entry name" value="Phosphorylase Kinase, domain 1"/>
    <property type="match status" value="1"/>
</dbReference>
<keyword evidence="6" id="KW-1185">Reference proteome</keyword>
<keyword evidence="5" id="KW-0808">Transferase</keyword>
<evidence type="ECO:0000256" key="2">
    <source>
        <dbReference type="ARBA" id="ARBA00022741"/>
    </source>
</evidence>
<dbReference type="AlphaFoldDB" id="A0A0C9N8U3"/>
<keyword evidence="5" id="KW-0131">Cell cycle</keyword>
<evidence type="ECO:0000256" key="1">
    <source>
        <dbReference type="ARBA" id="ARBA00022527"/>
    </source>
</evidence>
<dbReference type="InterPro" id="IPR050117">
    <property type="entry name" value="MAPK"/>
</dbReference>
<keyword evidence="5" id="KW-0418">Kinase</keyword>
<dbReference type="PANTHER" id="PTHR24055">
    <property type="entry name" value="MITOGEN-ACTIVATED PROTEIN KINASE"/>
    <property type="match status" value="1"/>
</dbReference>
<feature type="domain" description="Protein kinase" evidence="4">
    <location>
        <begin position="1"/>
        <end position="308"/>
    </location>
</feature>
<keyword evidence="3" id="KW-0067">ATP-binding</keyword>
<keyword evidence="2" id="KW-0547">Nucleotide-binding</keyword>
<dbReference type="GO" id="GO:0051301">
    <property type="term" value="P:cell division"/>
    <property type="evidence" value="ECO:0007669"/>
    <property type="project" value="UniProtKB-KW"/>
</dbReference>
<dbReference type="Pfam" id="PF00069">
    <property type="entry name" value="Pkinase"/>
    <property type="match status" value="1"/>
</dbReference>
<proteinExistence type="predicted"/>
<dbReference type="InterPro" id="IPR000719">
    <property type="entry name" value="Prot_kinase_dom"/>
</dbReference>
<evidence type="ECO:0000313" key="6">
    <source>
        <dbReference type="Proteomes" id="UP000053815"/>
    </source>
</evidence>
<dbReference type="GO" id="GO:0004674">
    <property type="term" value="F:protein serine/threonine kinase activity"/>
    <property type="evidence" value="ECO:0007669"/>
    <property type="project" value="UniProtKB-KW"/>
</dbReference>
<reference evidence="5" key="1">
    <citation type="submission" date="2014-09" db="EMBL/GenBank/DDBJ databases">
        <title>Draft genome sequence of an oleaginous Mucoromycotina fungus Mucor ambiguus NBRC6742.</title>
        <authorList>
            <person name="Takeda I."/>
            <person name="Yamane N."/>
            <person name="Morita T."/>
            <person name="Tamano K."/>
            <person name="Machida M."/>
            <person name="Baker S."/>
            <person name="Koike H."/>
        </authorList>
    </citation>
    <scope>NUCLEOTIDE SEQUENCE</scope>
    <source>
        <strain evidence="5">NBRC 6742</strain>
    </source>
</reference>
<dbReference type="InterPro" id="IPR008266">
    <property type="entry name" value="Tyr_kinase_AS"/>
</dbReference>
<evidence type="ECO:0000259" key="4">
    <source>
        <dbReference type="PROSITE" id="PS50011"/>
    </source>
</evidence>
<name>A0A0C9N8U3_9FUNG</name>
<gene>
    <name evidence="5" type="ORF">MAM1_0473d10665</name>
</gene>